<accession>A0A1T0A776</accession>
<proteinExistence type="predicted"/>
<name>A0A1T0A776_9GAMM</name>
<dbReference type="STRING" id="34060.B0181_02900"/>
<dbReference type="AlphaFoldDB" id="A0A1T0A776"/>
<reference evidence="1 2" key="1">
    <citation type="submission" date="2017-02" db="EMBL/GenBank/DDBJ databases">
        <title>Draft genome sequence of Moraxella caviae CCUG 355 type strain.</title>
        <authorList>
            <person name="Engstrom-Jakobsson H."/>
            <person name="Salva-Serra F."/>
            <person name="Thorell K."/>
            <person name="Gonzales-Siles L."/>
            <person name="Karlsson R."/>
            <person name="Boulund F."/>
            <person name="Engstrand L."/>
            <person name="Moore E."/>
        </authorList>
    </citation>
    <scope>NUCLEOTIDE SEQUENCE [LARGE SCALE GENOMIC DNA]</scope>
    <source>
        <strain evidence="1 2">CCUG 355</strain>
    </source>
</reference>
<keyword evidence="2" id="KW-1185">Reference proteome</keyword>
<dbReference type="Proteomes" id="UP000190435">
    <property type="component" value="Unassembled WGS sequence"/>
</dbReference>
<evidence type="ECO:0000313" key="2">
    <source>
        <dbReference type="Proteomes" id="UP000190435"/>
    </source>
</evidence>
<evidence type="ECO:0000313" key="1">
    <source>
        <dbReference type="EMBL" id="OOR91520.1"/>
    </source>
</evidence>
<sequence length="152" mass="17614">MPSLRKGLQIRQQSITPIIDGGTVHQSYKAEKILRNYLSACAKWYHTTFANKYKRLLSVFHLKRQIYAAFFKSRTKAANKHPSKYGKHTHTLYFYFIMLTKSKSKTVLDKLFLPNPLSYAKNSLVKPCKQYGKSATALQMPIWHIFSPKTPT</sequence>
<protein>
    <submittedName>
        <fullName evidence="1">Uncharacterized protein</fullName>
    </submittedName>
</protein>
<gene>
    <name evidence="1" type="ORF">B0181_02900</name>
</gene>
<comment type="caution">
    <text evidence="1">The sequence shown here is derived from an EMBL/GenBank/DDBJ whole genome shotgun (WGS) entry which is preliminary data.</text>
</comment>
<dbReference type="EMBL" id="MUXU01000021">
    <property type="protein sequence ID" value="OOR91520.1"/>
    <property type="molecule type" value="Genomic_DNA"/>
</dbReference>
<organism evidence="1 2">
    <name type="scientific">Moraxella caviae</name>
    <dbReference type="NCBI Taxonomy" id="34060"/>
    <lineage>
        <taxon>Bacteria</taxon>
        <taxon>Pseudomonadati</taxon>
        <taxon>Pseudomonadota</taxon>
        <taxon>Gammaproteobacteria</taxon>
        <taxon>Moraxellales</taxon>
        <taxon>Moraxellaceae</taxon>
        <taxon>Moraxella</taxon>
    </lineage>
</organism>